<evidence type="ECO:0000313" key="6">
    <source>
        <dbReference type="EMBL" id="KAB1153191.1"/>
    </source>
</evidence>
<dbReference type="CDD" id="cd01412">
    <property type="entry name" value="SIRT5_Af1_CobB"/>
    <property type="match status" value="1"/>
</dbReference>
<dbReference type="PROSITE" id="PS50305">
    <property type="entry name" value="SIRTUIN"/>
    <property type="match status" value="1"/>
</dbReference>
<dbReference type="Proteomes" id="UP000467305">
    <property type="component" value="Unassembled WGS sequence"/>
</dbReference>
<evidence type="ECO:0000259" key="5">
    <source>
        <dbReference type="PROSITE" id="PS50305"/>
    </source>
</evidence>
<dbReference type="Pfam" id="PF02146">
    <property type="entry name" value="SIR2"/>
    <property type="match status" value="1"/>
</dbReference>
<gene>
    <name evidence="6" type="ORF">F7018_17745</name>
</gene>
<comment type="caution">
    <text evidence="6">The sequence shown here is derived from an EMBL/GenBank/DDBJ whole genome shotgun (WGS) entry which is preliminary data.</text>
</comment>
<name>A0A7J5A6K4_9FLAO</name>
<keyword evidence="2" id="KW-0808">Transferase</keyword>
<dbReference type="SUPFAM" id="SSF52467">
    <property type="entry name" value="DHS-like NAD/FAD-binding domain"/>
    <property type="match status" value="1"/>
</dbReference>
<evidence type="ECO:0000313" key="7">
    <source>
        <dbReference type="Proteomes" id="UP000467305"/>
    </source>
</evidence>
<evidence type="ECO:0000256" key="2">
    <source>
        <dbReference type="ARBA" id="ARBA00022679"/>
    </source>
</evidence>
<dbReference type="Gene3D" id="3.40.50.1220">
    <property type="entry name" value="TPP-binding domain"/>
    <property type="match status" value="1"/>
</dbReference>
<comment type="caution">
    <text evidence="4">Lacks conserved residue(s) required for the propagation of feature annotation.</text>
</comment>
<dbReference type="GO" id="GO:0017136">
    <property type="term" value="F:histone deacetylase activity, NAD-dependent"/>
    <property type="evidence" value="ECO:0007669"/>
    <property type="project" value="TreeGrafter"/>
</dbReference>
<evidence type="ECO:0000256" key="4">
    <source>
        <dbReference type="PROSITE-ProRule" id="PRU00236"/>
    </source>
</evidence>
<feature type="domain" description="Deacetylase sirtuin-type" evidence="5">
    <location>
        <begin position="1"/>
        <end position="227"/>
    </location>
</feature>
<dbReference type="InterPro" id="IPR029035">
    <property type="entry name" value="DHS-like_NAD/FAD-binding_dom"/>
</dbReference>
<dbReference type="GO" id="GO:0070403">
    <property type="term" value="F:NAD+ binding"/>
    <property type="evidence" value="ECO:0007669"/>
    <property type="project" value="InterPro"/>
</dbReference>
<organism evidence="6 7">
    <name type="scientific">Tenacibaculum aiptasiae</name>
    <dbReference type="NCBI Taxonomy" id="426481"/>
    <lineage>
        <taxon>Bacteria</taxon>
        <taxon>Pseudomonadati</taxon>
        <taxon>Bacteroidota</taxon>
        <taxon>Flavobacteriia</taxon>
        <taxon>Flavobacteriales</taxon>
        <taxon>Flavobacteriaceae</taxon>
        <taxon>Tenacibaculum</taxon>
    </lineage>
</organism>
<dbReference type="InterPro" id="IPR003000">
    <property type="entry name" value="Sirtuin"/>
</dbReference>
<dbReference type="GO" id="GO:0036055">
    <property type="term" value="F:protein-succinyllysine desuccinylase activity"/>
    <property type="evidence" value="ECO:0007669"/>
    <property type="project" value="InterPro"/>
</dbReference>
<accession>A0A7J5A6K4</accession>
<dbReference type="EMBL" id="WAAU01000037">
    <property type="protein sequence ID" value="KAB1153191.1"/>
    <property type="molecule type" value="Genomic_DNA"/>
</dbReference>
<sequence>MKKRLVVLTGAGISAESGIKTFRDADGLWEGHDIYEVASPEGFRANPELVLDFYNQRRKQLLEVSPNEAHFNLVKLEEHFQVDIITQNVDDLHERAGSSNVLHLHGELLKARSTAHEHLVYNWDSDITLGSLCEQNSQLRPHIVWFGEDVPMLEKAVEITLQADILVIIGTSMQVYPAASLIDYAPENTPIYFIDPKPAMSSNSMNNLTIIKDVASLGTDKLIEHLI</sequence>
<proteinExistence type="predicted"/>
<dbReference type="AlphaFoldDB" id="A0A7J5A6K4"/>
<evidence type="ECO:0000256" key="3">
    <source>
        <dbReference type="ARBA" id="ARBA00023027"/>
    </source>
</evidence>
<dbReference type="InterPro" id="IPR050134">
    <property type="entry name" value="NAD-dep_sirtuin_deacylases"/>
</dbReference>
<dbReference type="OrthoDB" id="9800582at2"/>
<dbReference type="InterPro" id="IPR026590">
    <property type="entry name" value="Ssirtuin_cat_dom"/>
</dbReference>
<keyword evidence="7" id="KW-1185">Reference proteome</keyword>
<protein>
    <recommendedName>
        <fullName evidence="1">protein acetyllysine N-acetyltransferase</fullName>
        <ecNumber evidence="1">2.3.1.286</ecNumber>
    </recommendedName>
</protein>
<dbReference type="GO" id="GO:0036054">
    <property type="term" value="F:protein-malonyllysine demalonylase activity"/>
    <property type="evidence" value="ECO:0007669"/>
    <property type="project" value="InterPro"/>
</dbReference>
<dbReference type="PANTHER" id="PTHR11085">
    <property type="entry name" value="NAD-DEPENDENT PROTEIN DEACYLASE SIRTUIN-5, MITOCHONDRIAL-RELATED"/>
    <property type="match status" value="1"/>
</dbReference>
<dbReference type="InterPro" id="IPR027546">
    <property type="entry name" value="Sirtuin_class_III"/>
</dbReference>
<reference evidence="6 7" key="1">
    <citation type="submission" date="2019-09" db="EMBL/GenBank/DDBJ databases">
        <authorList>
            <person name="Cao W.R."/>
        </authorList>
    </citation>
    <scope>NUCLEOTIDE SEQUENCE [LARGE SCALE GENOMIC DNA]</scope>
    <source>
        <strain evidence="7">a4</strain>
    </source>
</reference>
<dbReference type="EC" id="2.3.1.286" evidence="1"/>
<dbReference type="PANTHER" id="PTHR11085:SF4">
    <property type="entry name" value="NAD-DEPENDENT PROTEIN DEACYLASE"/>
    <property type="match status" value="1"/>
</dbReference>
<dbReference type="RefSeq" id="WP_150901446.1">
    <property type="nucleotide sequence ID" value="NZ_WAAU01000037.1"/>
</dbReference>
<keyword evidence="3" id="KW-0520">NAD</keyword>
<dbReference type="InterPro" id="IPR026591">
    <property type="entry name" value="Sirtuin_cat_small_dom_sf"/>
</dbReference>
<dbReference type="Gene3D" id="3.30.1600.10">
    <property type="entry name" value="SIR2/SIRT2 'Small Domain"/>
    <property type="match status" value="1"/>
</dbReference>
<evidence type="ECO:0000256" key="1">
    <source>
        <dbReference type="ARBA" id="ARBA00012928"/>
    </source>
</evidence>